<evidence type="ECO:0000259" key="3">
    <source>
        <dbReference type="Pfam" id="PF16206"/>
    </source>
</evidence>
<dbReference type="InterPro" id="IPR016024">
    <property type="entry name" value="ARM-type_fold"/>
</dbReference>
<evidence type="ECO:0000313" key="4">
    <source>
        <dbReference type="EMBL" id="CAI8012318.1"/>
    </source>
</evidence>
<dbReference type="PANTHER" id="PTHR34199:SF4">
    <property type="entry name" value="ARM REPEAT SUPERFAMILY PROTEIN"/>
    <property type="match status" value="1"/>
</dbReference>
<dbReference type="Pfam" id="PF16206">
    <property type="entry name" value="Mon2_C"/>
    <property type="match status" value="2"/>
</dbReference>
<feature type="domain" description="Mon2 C-terminal" evidence="3">
    <location>
        <begin position="168"/>
        <end position="419"/>
    </location>
</feature>
<keyword evidence="5" id="KW-1185">Reference proteome</keyword>
<name>A0AA35RKC0_GEOBA</name>
<comment type="caution">
    <text evidence="4">The sequence shown here is derived from an EMBL/GenBank/DDBJ whole genome shotgun (WGS) entry which is preliminary data.</text>
</comment>
<evidence type="ECO:0000313" key="5">
    <source>
        <dbReference type="Proteomes" id="UP001174909"/>
    </source>
</evidence>
<accession>A0AA35RKC0</accession>
<protein>
    <submittedName>
        <fullName evidence="4">Protein MON2 homolog</fullName>
    </submittedName>
</protein>
<organism evidence="4 5">
    <name type="scientific">Geodia barretti</name>
    <name type="common">Barrett's horny sponge</name>
    <dbReference type="NCBI Taxonomy" id="519541"/>
    <lineage>
        <taxon>Eukaryota</taxon>
        <taxon>Metazoa</taxon>
        <taxon>Porifera</taxon>
        <taxon>Demospongiae</taxon>
        <taxon>Heteroscleromorpha</taxon>
        <taxon>Tetractinellida</taxon>
        <taxon>Astrophorina</taxon>
        <taxon>Geodiidae</taxon>
        <taxon>Geodia</taxon>
    </lineage>
</organism>
<sequence length="974" mass="106405">LSGASLDHLISALCQLSLDEVSSSPNREPSLFAMTSLLETGVANLERIDLIWPPITSHFIEVCSSSEATLRGFAADSLSSLIRSALPLAKNQEMYIQLLSPLLSLQSVLHVDVRQRQLDCVSNVLHSSGQSLGSSWDVILNVIKSAASLSSEALVRSGFQSLQLVVADFLPHLPPPSLPTTLHVSTRYGLQTVDINISLSSVGLLWSIADHLYQNKETIRVGLEGLRRGTGSGTSQSGLTGFEKRVMSSPLPVFDVLWVDMFRGLSELCADERAAVRKSSAQTLFSTISAHGTLLHTHTWETVLGEVLFPLLEKVHTATREASTSSLQSSALLIHHTRDSAKKQWAETQVLTLSGTARLFQSRWDKLVSLPNFSKTWTTLLSTIKLCASSTSVEVSVAATNSFLSIVNTETIETKTETSQQQQQDNNGSGGGEGVVLVRPHPVSLPPKLKRHVWKQAWDTWNGIGTDCVARRLPALEGLHSILKTPLNMERVDRFFLSIPSQKFLVNLLKIFLHIHDHMKGDFTTKDFALLTGVLHAALPMPISKDVSPFLVPSASENVMSSLHELVLRCVGAVFSKTDVFDDPASGDGAPEVKSLLVKKPHVVDVHRVLPVATDKPRVSFYPLAVTELLKFSLLAAEPPIFIRNSRGAPPASLPFMGVNYAPFGLAAQALAVQLYRSCVLAGVSLPSEVPELFLKVCCILGDCRSLLPALKLKHSLSVAPQVWTRTVSSLLVVLQTSLPLLLQQGPGANEGFWALLATTLEEFLFIPIPEGKEMTGEKLRDCENLDMKLIDLLRKDLLPLSQKAPPSFLRRLTAVLNRGSIHSATDGVATGPFRENFARVCFEALLQFSFIHSQDSVGSSTSQLALSALLERCEGVLTKFVADEHLSGACPLPRSRMNEVSLVLKSVSILISSLKDAQKEHANRVDRGVWRQVAHLYPALVQCVTCNSSEVRTTLKEVLDQFSDFITMTMANQ</sequence>
<dbReference type="Proteomes" id="UP001174909">
    <property type="component" value="Unassembled WGS sequence"/>
</dbReference>
<feature type="domain" description="Mon2/Sec7/BIG1-like HDS" evidence="2">
    <location>
        <begin position="91"/>
        <end position="163"/>
    </location>
</feature>
<dbReference type="Pfam" id="PF09324">
    <property type="entry name" value="Sec7-like_HDS"/>
    <property type="match status" value="1"/>
</dbReference>
<dbReference type="InterPro" id="IPR032817">
    <property type="entry name" value="Mon2_C"/>
</dbReference>
<gene>
    <name evidence="4" type="ORF">GBAR_LOCUS7914</name>
</gene>
<dbReference type="AlphaFoldDB" id="A0AA35RKC0"/>
<dbReference type="SUPFAM" id="SSF48371">
    <property type="entry name" value="ARM repeat"/>
    <property type="match status" value="1"/>
</dbReference>
<evidence type="ECO:0000256" key="1">
    <source>
        <dbReference type="SAM" id="MobiDB-lite"/>
    </source>
</evidence>
<feature type="non-terminal residue" evidence="4">
    <location>
        <position position="1"/>
    </location>
</feature>
<evidence type="ECO:0000259" key="2">
    <source>
        <dbReference type="Pfam" id="PF09324"/>
    </source>
</evidence>
<feature type="region of interest" description="Disordered" evidence="1">
    <location>
        <begin position="414"/>
        <end position="435"/>
    </location>
</feature>
<dbReference type="InterPro" id="IPR015403">
    <property type="entry name" value="Mon2/Sec7/BIG1-like_HDS"/>
</dbReference>
<dbReference type="EMBL" id="CASHTH010001177">
    <property type="protein sequence ID" value="CAI8012318.1"/>
    <property type="molecule type" value="Genomic_DNA"/>
</dbReference>
<reference evidence="4" key="1">
    <citation type="submission" date="2023-03" db="EMBL/GenBank/DDBJ databases">
        <authorList>
            <person name="Steffen K."/>
            <person name="Cardenas P."/>
        </authorList>
    </citation>
    <scope>NUCLEOTIDE SEQUENCE</scope>
</reference>
<proteinExistence type="predicted"/>
<feature type="domain" description="Mon2 C-terminal" evidence="3">
    <location>
        <begin position="453"/>
        <end position="967"/>
    </location>
</feature>
<dbReference type="PANTHER" id="PTHR34199">
    <property type="entry name" value="NUMOD3 MOTIF FAMILY PROTEIN, EXPRESSED"/>
    <property type="match status" value="1"/>
</dbReference>
<feature type="compositionally biased region" description="Low complexity" evidence="1">
    <location>
        <begin position="417"/>
        <end position="427"/>
    </location>
</feature>